<feature type="transmembrane region" description="Helical" evidence="2">
    <location>
        <begin position="101"/>
        <end position="122"/>
    </location>
</feature>
<feature type="transmembrane region" description="Helical" evidence="2">
    <location>
        <begin position="142"/>
        <end position="165"/>
    </location>
</feature>
<name>A0A8J3ILS6_9CHLR</name>
<keyword evidence="2" id="KW-0472">Membrane</keyword>
<protein>
    <recommendedName>
        <fullName evidence="5">Histidine kinase N-terminal 7TM region domain-containing protein</fullName>
    </recommendedName>
</protein>
<organism evidence="3 4">
    <name type="scientific">Reticulibacter mediterranei</name>
    <dbReference type="NCBI Taxonomy" id="2778369"/>
    <lineage>
        <taxon>Bacteria</taxon>
        <taxon>Bacillati</taxon>
        <taxon>Chloroflexota</taxon>
        <taxon>Ktedonobacteria</taxon>
        <taxon>Ktedonobacterales</taxon>
        <taxon>Reticulibacteraceae</taxon>
        <taxon>Reticulibacter</taxon>
    </lineage>
</organism>
<evidence type="ECO:0000256" key="2">
    <source>
        <dbReference type="SAM" id="Phobius"/>
    </source>
</evidence>
<feature type="region of interest" description="Disordered" evidence="1">
    <location>
        <begin position="242"/>
        <end position="261"/>
    </location>
</feature>
<feature type="transmembrane region" description="Helical" evidence="2">
    <location>
        <begin position="215"/>
        <end position="233"/>
    </location>
</feature>
<keyword evidence="2" id="KW-1133">Transmembrane helix</keyword>
<comment type="caution">
    <text evidence="3">The sequence shown here is derived from an EMBL/GenBank/DDBJ whole genome shotgun (WGS) entry which is preliminary data.</text>
</comment>
<keyword evidence="2" id="KW-0812">Transmembrane</keyword>
<dbReference type="RefSeq" id="WP_220205453.1">
    <property type="nucleotide sequence ID" value="NZ_BNJK01000001.1"/>
</dbReference>
<feature type="transmembrane region" description="Helical" evidence="2">
    <location>
        <begin position="37"/>
        <end position="60"/>
    </location>
</feature>
<accession>A0A8J3ILS6</accession>
<proteinExistence type="predicted"/>
<evidence type="ECO:0000313" key="3">
    <source>
        <dbReference type="EMBL" id="GHO94738.1"/>
    </source>
</evidence>
<sequence length="261" mass="28292">METAILLIPPAVNVVVTALFAWFILRQYLRRRRIYQLYWTIALTMAFLATLFYVSMLVAQPVSSAGILFFRLYYILGGALMPSWLGLGSLALVSNPRVVRICSIILSIMSVLAAILIFQASIDLPRLSQIAGTPGTGTLKTGAWLVMTIILNTLGVVAVGGVAIYSGWKLLRRQAQVAGLHTANLLRANILILAGAILNGVAGSLARFLGLQSSFWLIMAVGWTVFFIGVLLTSRRSQNKTVQENSGAETGVEKEKHPASS</sequence>
<evidence type="ECO:0008006" key="5">
    <source>
        <dbReference type="Google" id="ProtNLM"/>
    </source>
</evidence>
<gene>
    <name evidence="3" type="ORF">KSF_047860</name>
</gene>
<feature type="transmembrane region" description="Helical" evidence="2">
    <location>
        <begin position="72"/>
        <end position="94"/>
    </location>
</feature>
<dbReference type="AlphaFoldDB" id="A0A8J3ILS6"/>
<feature type="transmembrane region" description="Helical" evidence="2">
    <location>
        <begin position="6"/>
        <end position="25"/>
    </location>
</feature>
<evidence type="ECO:0000256" key="1">
    <source>
        <dbReference type="SAM" id="MobiDB-lite"/>
    </source>
</evidence>
<keyword evidence="4" id="KW-1185">Reference proteome</keyword>
<reference evidence="3" key="1">
    <citation type="submission" date="2020-10" db="EMBL/GenBank/DDBJ databases">
        <title>Taxonomic study of unclassified bacteria belonging to the class Ktedonobacteria.</title>
        <authorList>
            <person name="Yabe S."/>
            <person name="Wang C.M."/>
            <person name="Zheng Y."/>
            <person name="Sakai Y."/>
            <person name="Cavaletti L."/>
            <person name="Monciardini P."/>
            <person name="Donadio S."/>
        </authorList>
    </citation>
    <scope>NUCLEOTIDE SEQUENCE</scope>
    <source>
        <strain evidence="3">ID150040</strain>
    </source>
</reference>
<feature type="transmembrane region" description="Helical" evidence="2">
    <location>
        <begin position="186"/>
        <end position="209"/>
    </location>
</feature>
<dbReference type="Proteomes" id="UP000597444">
    <property type="component" value="Unassembled WGS sequence"/>
</dbReference>
<feature type="compositionally biased region" description="Basic and acidic residues" evidence="1">
    <location>
        <begin position="251"/>
        <end position="261"/>
    </location>
</feature>
<evidence type="ECO:0000313" key="4">
    <source>
        <dbReference type="Proteomes" id="UP000597444"/>
    </source>
</evidence>
<dbReference type="EMBL" id="BNJK01000001">
    <property type="protein sequence ID" value="GHO94738.1"/>
    <property type="molecule type" value="Genomic_DNA"/>
</dbReference>